<organism evidence="1 2">
    <name type="scientific">Vibrio anguillarum</name>
    <name type="common">Listonella anguillarum</name>
    <dbReference type="NCBI Taxonomy" id="55601"/>
    <lineage>
        <taxon>Bacteria</taxon>
        <taxon>Pseudomonadati</taxon>
        <taxon>Pseudomonadota</taxon>
        <taxon>Gammaproteobacteria</taxon>
        <taxon>Vibrionales</taxon>
        <taxon>Vibrionaceae</taxon>
        <taxon>Vibrio</taxon>
    </lineage>
</organism>
<gene>
    <name evidence="1" type="ORF">PL14_12475</name>
</gene>
<comment type="caution">
    <text evidence="1">The sequence shown here is derived from an EMBL/GenBank/DDBJ whole genome shotgun (WGS) entry which is preliminary data.</text>
</comment>
<dbReference type="AlphaFoldDB" id="A0ABD4QWL5"/>
<protein>
    <submittedName>
        <fullName evidence="1">Uncharacterized protein</fullName>
    </submittedName>
</protein>
<sequence length="63" mass="6390">MSQKVDSILRMVAQLTPAEKAELMHKVSGGRGGFGGGLFNKGGTPDAIGFAPRSGAKCPACGK</sequence>
<dbReference type="Proteomes" id="UP000078309">
    <property type="component" value="Unassembled WGS sequence"/>
</dbReference>
<reference evidence="1 2" key="1">
    <citation type="journal article" date="2017" name="J. Fish Dis.">
        <title>Comparative assessment of Vibrio virulence in marine fish larvae.</title>
        <authorList>
            <person name="Ronneseth A."/>
            <person name="Castillo D."/>
            <person name="D'Alvise P."/>
            <person name="Tonnesen O."/>
            <person name="Haugland G."/>
            <person name="Grotkjaer T."/>
            <person name="Engell-Sorensen K."/>
            <person name="Norremark L."/>
            <person name="Bergh O."/>
            <person name="Wergeland H.I."/>
            <person name="Gram L."/>
        </authorList>
    </citation>
    <scope>NUCLEOTIDE SEQUENCE [LARGE SCALE GENOMIC DNA]</scope>
    <source>
        <strain evidence="1 2">90-11-286</strain>
    </source>
</reference>
<proteinExistence type="predicted"/>
<accession>A0ABD4QWL5</accession>
<evidence type="ECO:0000313" key="2">
    <source>
        <dbReference type="Proteomes" id="UP000078309"/>
    </source>
</evidence>
<dbReference type="EMBL" id="JAHGUI010000047">
    <property type="protein sequence ID" value="MBT2919499.1"/>
    <property type="molecule type" value="Genomic_DNA"/>
</dbReference>
<evidence type="ECO:0000313" key="1">
    <source>
        <dbReference type="EMBL" id="MBT2919499.1"/>
    </source>
</evidence>
<name>A0ABD4QWL5_VIBAN</name>